<dbReference type="AlphaFoldDB" id="A0A0U5ADU3"/>
<evidence type="ECO:0000313" key="5">
    <source>
        <dbReference type="EMBL" id="BAU20274.1"/>
    </source>
</evidence>
<evidence type="ECO:0000256" key="1">
    <source>
        <dbReference type="ARBA" id="ARBA00022729"/>
    </source>
</evidence>
<dbReference type="Pfam" id="PF06585">
    <property type="entry name" value="JHBP"/>
    <property type="match status" value="1"/>
</dbReference>
<feature type="region of interest" description="Disordered" evidence="4">
    <location>
        <begin position="1"/>
        <end position="29"/>
    </location>
</feature>
<feature type="non-terminal residue" evidence="5">
    <location>
        <position position="1"/>
    </location>
</feature>
<dbReference type="InterPro" id="IPR010562">
    <property type="entry name" value="Haemolymph_juvenile_hormone-bd"/>
</dbReference>
<sequence length="283" mass="31111">RVHGESACGSSDVRTSERKDSCSRTAMTRPLSTPVATSVLLLGTMSLVRATTQELPPYVKQCPEGDPKIVECITGALHHLRPYLAKGIPEIEMPSVEPFRMDELSLSLTTGPNGYKVTLRDLDIYGASNFTISDLKLSHGDAPFEAHIKIPELKINARYTSSGVLIILPASGQGNFHSTLGDIIATVQGTISSQQRAGRDYLHVDDLDINLNIKTVRMVVKKVFNNNRILTEATNLFLRENGHEVLKAMMPQLRHKLSEVFKGISNQLLTHVSTDMLLQPAKA</sequence>
<evidence type="ECO:0000256" key="4">
    <source>
        <dbReference type="SAM" id="MobiDB-lite"/>
    </source>
</evidence>
<dbReference type="PANTHER" id="PTHR11008:SF41">
    <property type="entry name" value="RE70318P"/>
    <property type="match status" value="1"/>
</dbReference>
<organism evidence="5">
    <name type="scientific">Reticulitermes speratus</name>
    <dbReference type="NCBI Taxonomy" id="60591"/>
    <lineage>
        <taxon>Eukaryota</taxon>
        <taxon>Metazoa</taxon>
        <taxon>Ecdysozoa</taxon>
        <taxon>Arthropoda</taxon>
        <taxon>Hexapoda</taxon>
        <taxon>Insecta</taxon>
        <taxon>Pterygota</taxon>
        <taxon>Neoptera</taxon>
        <taxon>Polyneoptera</taxon>
        <taxon>Dictyoptera</taxon>
        <taxon>Blattodea</taxon>
        <taxon>Blattoidea</taxon>
        <taxon>Termitoidae</taxon>
        <taxon>Rhinotermitidae</taxon>
        <taxon>Reticulitermes</taxon>
        <taxon>Frontotermes</taxon>
    </lineage>
</organism>
<reference evidence="5" key="1">
    <citation type="journal article" date="2016" name="PLoS ONE">
        <title>Caste-Specific and Sex-Specific Expression of Chemoreceptor Genes in a Termite.</title>
        <authorList>
            <person name="Mitaka Y."/>
            <person name="Kobayashi K."/>
            <person name="Mikheyev A."/>
            <person name="Tin M.M.Y."/>
            <person name="Watanabe Y."/>
            <person name="Matsuura K."/>
        </authorList>
    </citation>
    <scope>NUCLEOTIDE SEQUENCE</scope>
</reference>
<keyword evidence="2" id="KW-0090">Biological rhythms</keyword>
<protein>
    <submittedName>
        <fullName evidence="5">Putative odorant-binding protein</fullName>
    </submittedName>
</protein>
<dbReference type="GO" id="GO:0007623">
    <property type="term" value="P:circadian rhythm"/>
    <property type="evidence" value="ECO:0007669"/>
    <property type="project" value="UniProtKB-ARBA"/>
</dbReference>
<dbReference type="PANTHER" id="PTHR11008">
    <property type="entry name" value="PROTEIN TAKEOUT-LIKE PROTEIN"/>
    <property type="match status" value="1"/>
</dbReference>
<accession>A0A0U5ADU3</accession>
<dbReference type="Gene3D" id="3.15.10.30">
    <property type="entry name" value="Haemolymph juvenile hormone binding protein"/>
    <property type="match status" value="1"/>
</dbReference>
<dbReference type="GO" id="GO:0005615">
    <property type="term" value="C:extracellular space"/>
    <property type="evidence" value="ECO:0007669"/>
    <property type="project" value="TreeGrafter"/>
</dbReference>
<keyword evidence="1" id="KW-0732">Signal</keyword>
<name>A0A0U5ADU3_9NEOP</name>
<evidence type="ECO:0000256" key="3">
    <source>
        <dbReference type="ARBA" id="ARBA00060902"/>
    </source>
</evidence>
<proteinExistence type="evidence at transcript level"/>
<gene>
    <name evidence="5" type="primary">RsOBP6</name>
</gene>
<dbReference type="SMART" id="SM00700">
    <property type="entry name" value="JHBP"/>
    <property type="match status" value="1"/>
</dbReference>
<comment type="similarity">
    <text evidence="3">Belongs to the TO family.</text>
</comment>
<dbReference type="EMBL" id="FX982948">
    <property type="protein sequence ID" value="BAU20274.1"/>
    <property type="molecule type" value="mRNA"/>
</dbReference>
<dbReference type="FunFam" id="3.15.10.30:FF:000001">
    <property type="entry name" value="Takeout-like protein 1"/>
    <property type="match status" value="1"/>
</dbReference>
<dbReference type="InterPro" id="IPR038606">
    <property type="entry name" value="To_sf"/>
</dbReference>
<evidence type="ECO:0000256" key="2">
    <source>
        <dbReference type="ARBA" id="ARBA00023108"/>
    </source>
</evidence>